<dbReference type="GO" id="GO:0046872">
    <property type="term" value="F:metal ion binding"/>
    <property type="evidence" value="ECO:0007669"/>
    <property type="project" value="InterPro"/>
</dbReference>
<evidence type="ECO:0000313" key="2">
    <source>
        <dbReference type="EMBL" id="OBA80861.1"/>
    </source>
</evidence>
<evidence type="ECO:0000259" key="1">
    <source>
        <dbReference type="Pfam" id="PF11716"/>
    </source>
</evidence>
<dbReference type="NCBIfam" id="TIGR03083">
    <property type="entry name" value="maleylpyruvate isomerase family mycothiol-dependent enzyme"/>
    <property type="match status" value="1"/>
</dbReference>
<dbReference type="SUPFAM" id="SSF109854">
    <property type="entry name" value="DinB/YfiT-like putative metalloenzymes"/>
    <property type="match status" value="1"/>
</dbReference>
<dbReference type="OrthoDB" id="8755073at2"/>
<evidence type="ECO:0000313" key="3">
    <source>
        <dbReference type="EMBL" id="TDK92983.1"/>
    </source>
</evidence>
<dbReference type="AlphaFoldDB" id="A0A1A0M740"/>
<name>A0A1A0M740_MYCMU</name>
<gene>
    <name evidence="2" type="ORF">A5642_29050</name>
    <name evidence="3" type="ORF">EUA03_02565</name>
</gene>
<comment type="caution">
    <text evidence="2">The sequence shown here is derived from an EMBL/GenBank/DDBJ whole genome shotgun (WGS) entry which is preliminary data.</text>
</comment>
<proteinExistence type="predicted"/>
<dbReference type="InterPro" id="IPR017520">
    <property type="entry name" value="CHP03086"/>
</dbReference>
<dbReference type="InterPro" id="IPR017517">
    <property type="entry name" value="Maleyloyr_isom"/>
</dbReference>
<evidence type="ECO:0000313" key="4">
    <source>
        <dbReference type="Proteomes" id="UP000093962"/>
    </source>
</evidence>
<sequence length="189" mass="19118">MGPVELLSGADARLVGLVSTLTASDLDLSSPCAGWAVRSLLSHTISSIDAFAAAVDGGSGPTEAELFSGADILGSDPLAVAEQSIGRSQRAWATIGDWQHPVTTVLGSMPAAEAISIITYSTLIHSWDLAVAVGRTVEFDDAEAALAEGVGAALVPALQPQGLFGPGVELGGDASPTQRVIAFAGRNPL</sequence>
<dbReference type="RefSeq" id="WP_061003291.1">
    <property type="nucleotide sequence ID" value="NZ_JAPMJT010000002.1"/>
</dbReference>
<protein>
    <submittedName>
        <fullName evidence="2">TIGR03086 family protein</fullName>
    </submittedName>
</protein>
<dbReference type="Proteomes" id="UP000093962">
    <property type="component" value="Unassembled WGS sequence"/>
</dbReference>
<evidence type="ECO:0000313" key="5">
    <source>
        <dbReference type="Proteomes" id="UP000294929"/>
    </source>
</evidence>
<dbReference type="Proteomes" id="UP000294929">
    <property type="component" value="Unassembled WGS sequence"/>
</dbReference>
<reference evidence="2 4" key="1">
    <citation type="submission" date="2016-06" db="EMBL/GenBank/DDBJ databases">
        <authorList>
            <person name="Kjaerup R.B."/>
            <person name="Dalgaard T.S."/>
            <person name="Juul-Madsen H.R."/>
        </authorList>
    </citation>
    <scope>NUCLEOTIDE SEQUENCE [LARGE SCALE GENOMIC DNA]</scope>
    <source>
        <strain evidence="2 4">1199456.5</strain>
    </source>
</reference>
<reference evidence="3 5" key="2">
    <citation type="submission" date="2019-01" db="EMBL/GenBank/DDBJ databases">
        <title>High-quality-draft genome sequences of five non-tuberculosis mycobacteriaceae isolated from a nosocomial environment.</title>
        <authorList>
            <person name="Tiago I."/>
            <person name="Alarico S."/>
            <person name="Pereira S.G."/>
            <person name="Coelho C."/>
            <person name="Maranha A."/>
            <person name="Empadinhas N."/>
        </authorList>
    </citation>
    <scope>NUCLEOTIDE SEQUENCE [LARGE SCALE GENOMIC DNA]</scope>
    <source>
        <strain evidence="3 5">24AIII</strain>
    </source>
</reference>
<dbReference type="InterPro" id="IPR024344">
    <property type="entry name" value="MDMPI_metal-binding"/>
</dbReference>
<organism evidence="2 4">
    <name type="scientific">Mycolicibacterium mucogenicum</name>
    <name type="common">Mycobacterium mucogenicum</name>
    <dbReference type="NCBI Taxonomy" id="56689"/>
    <lineage>
        <taxon>Bacteria</taxon>
        <taxon>Bacillati</taxon>
        <taxon>Actinomycetota</taxon>
        <taxon>Actinomycetes</taxon>
        <taxon>Mycobacteriales</taxon>
        <taxon>Mycobacteriaceae</taxon>
        <taxon>Mycolicibacterium</taxon>
    </lineage>
</organism>
<dbReference type="Gene3D" id="1.20.120.450">
    <property type="entry name" value="dinb family like domain"/>
    <property type="match status" value="1"/>
</dbReference>
<dbReference type="InterPro" id="IPR034660">
    <property type="entry name" value="DinB/YfiT-like"/>
</dbReference>
<dbReference type="EMBL" id="SDLO01000002">
    <property type="protein sequence ID" value="TDK92983.1"/>
    <property type="molecule type" value="Genomic_DNA"/>
</dbReference>
<dbReference type="NCBIfam" id="TIGR03086">
    <property type="entry name" value="TIGR03086 family metal-binding protein"/>
    <property type="match status" value="1"/>
</dbReference>
<accession>A0A1A0M740</accession>
<dbReference type="EMBL" id="LZSF01000241">
    <property type="protein sequence ID" value="OBA80861.1"/>
    <property type="molecule type" value="Genomic_DNA"/>
</dbReference>
<feature type="domain" description="Mycothiol-dependent maleylpyruvate isomerase metal-binding" evidence="1">
    <location>
        <begin position="10"/>
        <end position="130"/>
    </location>
</feature>
<dbReference type="Pfam" id="PF11716">
    <property type="entry name" value="MDMPI_N"/>
    <property type="match status" value="1"/>
</dbReference>